<sequence>MAESERLFRLFLYLCILFSCAYCDNNIRRRSTLHVTKSVNYNSDGSSPRVFKLDKNSDSYVDFENDKFHEIVKRNVNAQQNITTRITQLNDSHQLILVHWIGERSDVIVCLTKNEKRQTSMGLLLPSAVYISYDHGDTFENKTESFVLDDEKKTYARLDQFVSHPKYTSHVVFSDSENKYIFTTKDSGRTFQRIKLSFHPSSISFHDDEPFTFLVHDKINSSLQLWLTKDFGQTWYPVQESVKKFYWSGSNGPAPPSELPNVIPMHGYNYKNNSELQLFIERIEPSGMSTVLSSPSMFQNFQDKTVWITDILEFEVKGDFIFASKPSGKNNVDLYVSYKRGPFVKAVFPSELDRQEYQIPDVSEGQIFVAVSHTGTLANLYTSQSMDEKNIYFALSLERIFCFFPNLTWNDSWLMETEEPFADFHKVEGLKGIYIASQVQPDADSNNIGPEHLLTLITFDRGGEWRPVTPPPLDASGVPINCKLNEGCSLHLSQKFSQLYPSTQSIPILSSKSAPGIIMATGTIGKSLKGHPGVFLSQDGGLTWRQILSNYYFFNFGDYGGVLVAVKYYKSHFKSKELLYSTDEGERFMSHEFHAEELRVYGLMVKPEGDTTVFTMFGSAMGHHQWLIIKVDLKNAFSYKCTPDDYKFWSPGSRTGHKMSCILGRKEVYQRRIPHSNCYNGRDYERPIKIEVCECDAEDFECDFGFERSLTERHCIRNKSFDFNPYKIPATCTPGGFYNRTRGYRKIPGDVCLNGREDLYLPQTLPCPVKEKKEFLLVAQRTQITRIDLKDNSVVKLPIENLTNVITIEFDMRNNCVYWADMRHEVIGRQCLASGTSKPEILVMHNITSIEGMALDWVSNNLYFVDGVRVKIEVIRTDIQIQGRMRRTILDKRVIKKPRGIAVHPMQGYLFWTDWAGNESCVSRANLDGSNVKKLFAYPVVQWPNGVTIDYIAQRIYWVDAKLDYIASANLDGKQFKKILQNEEIVRHPFSVAVFKDNMYWDDWRIDCIFIADKDHGVDIQPILRNSSGLMDLKIFAHSFQEGTNPCGSPSTNKCSHLCMGGPGGTHTCLCPDNMIMEDGVCYCPGKMEPDASGACPSVGHTCSPDSFMCANSLCIPYAWVCNDENDCGDNSDEVNCNKDCSEGMFSCSYGQCYPLNWKCDYEKDCSDGSDEENCHYQNGTCKPDDFRCDNGRCISKHLLCDTQDDCYDGSDEVHCEKNATNVVCKDAEFKCGNNCVQLNWQCDGEVDCPNGEDEKNCTLSCHKWQFQCADKSCIFESWRCDGSPDCEDMSDELNCPPKTENSTIVPPAPPTQENCTGWYFRCQNRKCIPYFWKCDNVDDCGDRSDEIGCPTEETASKPPNGPHETSETCRAHEFRCDSGECIQNSWVCDGMMDCDKGEDEENCKGGIVCKPEQFKCRIDGSCIELDQVCDGVSQCPDNSDENDCSPNKHIPGPAGPSCFPGHFSCDESLCIPLSQLCDGRKDCYDGTDESNCGNITRVYQVLEMKVEQKKSSPTSLLVYWQAPSSQNKKFQYLPSIAEIQKQTQTWNNMSWIDNLEYRFRGLKPFTNYNMTVYVRVANTVVVFPPAKYITAWTSEEVPSPPMNVKVVQKSYKSVEVSWLPPVTPNGPITTYIVQVSPPYPALTKKVSGSITSITLESDFSENENYTFWVLAANDNFRSEPSKQAILKFDSSSNIQAVQNLTAEKVDEKSIKLSWKPVPNVDGYSIQTVVPYDERYPSLPTVNASKDASSVIITNLAPMVRYKFEINAFRKEYPGPKTSVTFLIDGTALPPISVKSAELVKDEGTTVMLSWSPPQTTLKQKWVYGIYYSVRAVELFQGAKLTTTNLSITIPNLAACETYLFDVGLVGPSGVGPLAPPFERTTSYNKNAPPKNLQVKTNPDNENEMIVLWESSCKMVAEPIGYEVKVTELNLNKSSSVTLAPTAQTQFRHTFRSHYGGVYSVRVSTTAPKAIPSEPVRYEAPEILPPHQVQILSESNGSPVLMWKERILPKAVQDSGYKYKVFVSEGGDLNVSIAKQYVTDSPRFTFKDIKEGVMYSFAVMLVTEDGYSSKLSEVKSYQTSEISDFLSSTNFVSILVPIMILSIALLIVLGFFIYRQKRLKRRFFKYANSHYDTRSGSTTFGGADDLDDEDSPNIRGFSDDEPLVMA</sequence>
<feature type="disulfide bond" evidence="26">
    <location>
        <begin position="1389"/>
        <end position="1404"/>
    </location>
</feature>
<dbReference type="FunFam" id="2.120.10.30:FF:000241">
    <property type="entry name" value="Low-density lipoprotein receptor-related protein 6"/>
    <property type="match status" value="1"/>
</dbReference>
<dbReference type="SUPFAM" id="SSF57424">
    <property type="entry name" value="LDL receptor-like module"/>
    <property type="match status" value="9"/>
</dbReference>
<evidence type="ECO:0000256" key="13">
    <source>
        <dbReference type="ARBA" id="ARBA00022583"/>
    </source>
</evidence>
<dbReference type="SMART" id="SM00602">
    <property type="entry name" value="VPS10"/>
    <property type="match status" value="1"/>
</dbReference>
<dbReference type="PANTHER" id="PTHR12106:SF27">
    <property type="entry name" value="SORTILIN-RELATED RECEPTOR"/>
    <property type="match status" value="1"/>
</dbReference>
<evidence type="ECO:0000256" key="6">
    <source>
        <dbReference type="ARBA" id="ARBA00004480"/>
    </source>
</evidence>
<dbReference type="InterPro" id="IPR011042">
    <property type="entry name" value="6-blade_b-propeller_TolB-like"/>
</dbReference>
<evidence type="ECO:0000259" key="31">
    <source>
        <dbReference type="PROSITE" id="PS50853"/>
    </source>
</evidence>
<dbReference type="GO" id="GO:0032585">
    <property type="term" value="C:multivesicular body membrane"/>
    <property type="evidence" value="ECO:0007669"/>
    <property type="project" value="UniProtKB-SubCell"/>
</dbReference>
<dbReference type="InterPro" id="IPR023415">
    <property type="entry name" value="LDLR_class-A_CS"/>
</dbReference>
<dbReference type="GO" id="GO:0005794">
    <property type="term" value="C:Golgi apparatus"/>
    <property type="evidence" value="ECO:0007669"/>
    <property type="project" value="UniProtKB-SubCell"/>
</dbReference>
<dbReference type="InterPro" id="IPR036116">
    <property type="entry name" value="FN3_sf"/>
</dbReference>
<evidence type="ECO:0000256" key="12">
    <source>
        <dbReference type="ARBA" id="ARBA00022536"/>
    </source>
</evidence>
<feature type="region of interest" description="Disordered" evidence="28">
    <location>
        <begin position="2140"/>
        <end position="2166"/>
    </location>
</feature>
<dbReference type="InterPro" id="IPR002172">
    <property type="entry name" value="LDrepeatLR_classA_rpt"/>
</dbReference>
<feature type="disulfide bond" evidence="26">
    <location>
        <begin position="1182"/>
        <end position="1194"/>
    </location>
</feature>
<dbReference type="InterPro" id="IPR050310">
    <property type="entry name" value="VPS10-sortilin"/>
</dbReference>
<evidence type="ECO:0000256" key="4">
    <source>
        <dbReference type="ARBA" id="ARBA00004251"/>
    </source>
</evidence>
<evidence type="ECO:0000256" key="26">
    <source>
        <dbReference type="PROSITE-ProRule" id="PRU00124"/>
    </source>
</evidence>
<feature type="disulfide bond" evidence="26">
    <location>
        <begin position="1459"/>
        <end position="1471"/>
    </location>
</feature>
<keyword evidence="11" id="KW-1003">Cell membrane</keyword>
<protein>
    <recommendedName>
        <fullName evidence="9">Sortilin-related receptor</fullName>
    </recommendedName>
    <alternativeName>
        <fullName evidence="24">Low-density lipoprotein receptor relative with 11 ligand-binding repeats</fullName>
    </alternativeName>
    <alternativeName>
        <fullName evidence="25">Sorting protein-related receptor containing LDLR class A repeats</fullName>
    </alternativeName>
</protein>
<dbReference type="GO" id="GO:0031901">
    <property type="term" value="C:early endosome membrane"/>
    <property type="evidence" value="ECO:0007669"/>
    <property type="project" value="UniProtKB-SubCell"/>
</dbReference>
<evidence type="ECO:0000256" key="10">
    <source>
        <dbReference type="ARBA" id="ARBA00022448"/>
    </source>
</evidence>
<comment type="similarity">
    <text evidence="8">Belongs to the VPS10-related sortilin family. SORL1 subfamily.</text>
</comment>
<feature type="disulfide bond" evidence="26">
    <location>
        <begin position="1269"/>
        <end position="1287"/>
    </location>
</feature>
<dbReference type="Gene3D" id="3.30.60.270">
    <property type="match status" value="1"/>
</dbReference>
<dbReference type="FunFam" id="3.30.60.270:FF:000002">
    <property type="entry name" value="Sortilin-related receptor isoform A"/>
    <property type="match status" value="1"/>
</dbReference>
<accession>A0AAW2HAL4</accession>
<dbReference type="GO" id="GO:0005789">
    <property type="term" value="C:endoplasmic reticulum membrane"/>
    <property type="evidence" value="ECO:0007669"/>
    <property type="project" value="UniProtKB-SubCell"/>
</dbReference>
<dbReference type="Gene3D" id="2.120.10.30">
    <property type="entry name" value="TolB, C-terminal domain"/>
    <property type="match status" value="1"/>
</dbReference>
<feature type="repeat" description="LDL-receptor class B" evidence="27">
    <location>
        <begin position="908"/>
        <end position="953"/>
    </location>
</feature>
<keyword evidence="13" id="KW-0254">Endocytosis</keyword>
<keyword evidence="21" id="KW-0675">Receptor</keyword>
<comment type="caution">
    <text evidence="26">Lacks conserved residue(s) required for the propagation of feature annotation.</text>
</comment>
<dbReference type="CDD" id="cd00112">
    <property type="entry name" value="LDLa"/>
    <property type="match status" value="9"/>
</dbReference>
<feature type="disulfide bond" evidence="26">
    <location>
        <begin position="1103"/>
        <end position="1115"/>
    </location>
</feature>
<evidence type="ECO:0000256" key="8">
    <source>
        <dbReference type="ARBA" id="ARBA00007041"/>
    </source>
</evidence>
<evidence type="ECO:0000256" key="15">
    <source>
        <dbReference type="ARBA" id="ARBA00022737"/>
    </source>
</evidence>
<evidence type="ECO:0000256" key="19">
    <source>
        <dbReference type="ARBA" id="ARBA00023136"/>
    </source>
</evidence>
<dbReference type="GO" id="GO:0006892">
    <property type="term" value="P:post-Golgi vesicle-mediated transport"/>
    <property type="evidence" value="ECO:0007669"/>
    <property type="project" value="TreeGrafter"/>
</dbReference>
<evidence type="ECO:0000256" key="30">
    <source>
        <dbReference type="SAM" id="SignalP"/>
    </source>
</evidence>
<dbReference type="InterPro" id="IPR000033">
    <property type="entry name" value="LDLR_classB_rpt"/>
</dbReference>
<feature type="repeat" description="LDL-receptor class B" evidence="27">
    <location>
        <begin position="954"/>
        <end position="998"/>
    </location>
</feature>
<dbReference type="InterPro" id="IPR057841">
    <property type="entry name" value="FN3_SORL1"/>
</dbReference>
<dbReference type="Pfam" id="PF00058">
    <property type="entry name" value="Ldl_recept_b"/>
    <property type="match status" value="2"/>
</dbReference>
<keyword evidence="23" id="KW-0968">Cytoplasmic vesicle</keyword>
<keyword evidence="29" id="KW-1133">Transmembrane helix</keyword>
<feature type="domain" description="Fibronectin type-III" evidence="31">
    <location>
        <begin position="1791"/>
        <end position="1885"/>
    </location>
</feature>
<dbReference type="PRINTS" id="PR00261">
    <property type="entry name" value="LDLRECEPTOR"/>
</dbReference>
<dbReference type="PROSITE" id="PS51120">
    <property type="entry name" value="LDLRB"/>
    <property type="match status" value="2"/>
</dbReference>
<dbReference type="Pfam" id="PF00057">
    <property type="entry name" value="Ldl_recept_a"/>
    <property type="match status" value="9"/>
</dbReference>
<evidence type="ECO:0000256" key="23">
    <source>
        <dbReference type="ARBA" id="ARBA00023329"/>
    </source>
</evidence>
<feature type="disulfide bond" evidence="26">
    <location>
        <begin position="1281"/>
        <end position="1296"/>
    </location>
</feature>
<evidence type="ECO:0000256" key="9">
    <source>
        <dbReference type="ARBA" id="ARBA00013467"/>
    </source>
</evidence>
<reference evidence="32" key="1">
    <citation type="journal article" date="2024" name="Gigascience">
        <title>Chromosome-level genome of the poultry shaft louse Menopon gallinae provides insight into the host-switching and adaptive evolution of parasitic lice.</title>
        <authorList>
            <person name="Xu Y."/>
            <person name="Ma L."/>
            <person name="Liu S."/>
            <person name="Liang Y."/>
            <person name="Liu Q."/>
            <person name="He Z."/>
            <person name="Tian L."/>
            <person name="Duan Y."/>
            <person name="Cai W."/>
            <person name="Li H."/>
            <person name="Song F."/>
        </authorList>
    </citation>
    <scope>NUCLEOTIDE SEQUENCE</scope>
    <source>
        <strain evidence="32">Cailab_2023a</strain>
    </source>
</reference>
<dbReference type="PROSITE" id="PS51257">
    <property type="entry name" value="PROKAR_LIPOPROTEIN"/>
    <property type="match status" value="1"/>
</dbReference>
<keyword evidence="16" id="KW-0967">Endosome</keyword>
<dbReference type="FunFam" id="4.10.400.10:FF:000034">
    <property type="entry name" value="Low-density lipoprotein receptor-related protein 2"/>
    <property type="match status" value="1"/>
</dbReference>
<feature type="transmembrane region" description="Helical" evidence="29">
    <location>
        <begin position="2091"/>
        <end position="2114"/>
    </location>
</feature>
<feature type="domain" description="Fibronectin type-III" evidence="31">
    <location>
        <begin position="1501"/>
        <end position="1597"/>
    </location>
</feature>
<dbReference type="Gene3D" id="2.130.10.10">
    <property type="entry name" value="YVTN repeat-like/Quinoprotein amine dehydrogenase"/>
    <property type="match status" value="1"/>
</dbReference>
<keyword evidence="17" id="KW-0256">Endoplasmic reticulum</keyword>
<gene>
    <name evidence="32" type="ORF">PYX00_009183</name>
</gene>
<evidence type="ECO:0000256" key="3">
    <source>
        <dbReference type="ARBA" id="ARBA00004212"/>
    </source>
</evidence>
<dbReference type="Pfam" id="PF00041">
    <property type="entry name" value="fn3"/>
    <property type="match status" value="2"/>
</dbReference>
<feature type="disulfide bond" evidence="26">
    <location>
        <begin position="1262"/>
        <end position="1274"/>
    </location>
</feature>
<evidence type="ECO:0000256" key="17">
    <source>
        <dbReference type="ARBA" id="ARBA00022824"/>
    </source>
</evidence>
<evidence type="ECO:0000256" key="28">
    <source>
        <dbReference type="SAM" id="MobiDB-lite"/>
    </source>
</evidence>
<dbReference type="PROSITE" id="PS01209">
    <property type="entry name" value="LDLRA_1"/>
    <property type="match status" value="5"/>
</dbReference>
<dbReference type="InterPro" id="IPR013783">
    <property type="entry name" value="Ig-like_fold"/>
</dbReference>
<dbReference type="EMBL" id="JARGDH010000005">
    <property type="protein sequence ID" value="KAL0266713.1"/>
    <property type="molecule type" value="Genomic_DNA"/>
</dbReference>
<proteinExistence type="inferred from homology"/>
<evidence type="ECO:0000256" key="5">
    <source>
        <dbReference type="ARBA" id="ARBA00004393"/>
    </source>
</evidence>
<comment type="caution">
    <text evidence="32">The sequence shown here is derived from an EMBL/GenBank/DDBJ whole genome shotgun (WGS) entry which is preliminary data.</text>
</comment>
<feature type="disulfide bond" evidence="26">
    <location>
        <begin position="1148"/>
        <end position="1166"/>
    </location>
</feature>
<keyword evidence="22" id="KW-0325">Glycoprotein</keyword>
<keyword evidence="20 26" id="KW-1015">Disulfide bond</keyword>
<dbReference type="SMART" id="SM00192">
    <property type="entry name" value="LDLa"/>
    <property type="match status" value="9"/>
</dbReference>
<feature type="signal peptide" evidence="30">
    <location>
        <begin position="1"/>
        <end position="23"/>
    </location>
</feature>
<feature type="disulfide bond" evidence="26">
    <location>
        <begin position="1370"/>
        <end position="1382"/>
    </location>
</feature>
<evidence type="ECO:0000256" key="18">
    <source>
        <dbReference type="ARBA" id="ARBA00023034"/>
    </source>
</evidence>
<dbReference type="GO" id="GO:0005886">
    <property type="term" value="C:plasma membrane"/>
    <property type="evidence" value="ECO:0007669"/>
    <property type="project" value="UniProtKB-SubCell"/>
</dbReference>
<feature type="disulfide bond" evidence="26">
    <location>
        <begin position="1122"/>
        <end position="1137"/>
    </location>
</feature>
<evidence type="ECO:0000256" key="20">
    <source>
        <dbReference type="ARBA" id="ARBA00023157"/>
    </source>
</evidence>
<keyword evidence="29" id="KW-0812">Transmembrane</keyword>
<organism evidence="32">
    <name type="scientific">Menopon gallinae</name>
    <name type="common">poultry shaft louse</name>
    <dbReference type="NCBI Taxonomy" id="328185"/>
    <lineage>
        <taxon>Eukaryota</taxon>
        <taxon>Metazoa</taxon>
        <taxon>Ecdysozoa</taxon>
        <taxon>Arthropoda</taxon>
        <taxon>Hexapoda</taxon>
        <taxon>Insecta</taxon>
        <taxon>Pterygota</taxon>
        <taxon>Neoptera</taxon>
        <taxon>Paraneoptera</taxon>
        <taxon>Psocodea</taxon>
        <taxon>Troctomorpha</taxon>
        <taxon>Phthiraptera</taxon>
        <taxon>Amblycera</taxon>
        <taxon>Menoponidae</taxon>
        <taxon>Menopon</taxon>
    </lineage>
</organism>
<feature type="disulfide bond" evidence="26">
    <location>
        <begin position="1377"/>
        <end position="1395"/>
    </location>
</feature>
<evidence type="ECO:0000256" key="21">
    <source>
        <dbReference type="ARBA" id="ARBA00023170"/>
    </source>
</evidence>
<evidence type="ECO:0000256" key="22">
    <source>
        <dbReference type="ARBA" id="ARBA00023180"/>
    </source>
</evidence>
<dbReference type="InterPro" id="IPR036055">
    <property type="entry name" value="LDL_receptor-like_sf"/>
</dbReference>
<comment type="subcellular location">
    <subcellularLocation>
        <location evidence="4">Cell membrane</location>
        <topology evidence="4">Single-pass type I membrane protein</topology>
    </subcellularLocation>
    <subcellularLocation>
        <location evidence="3">Cytoplasmic vesicle</location>
        <location evidence="3">Secretory vesicle membrane</location>
        <topology evidence="3">Single-pass type I membrane protein</topology>
    </subcellularLocation>
    <subcellularLocation>
        <location evidence="2">Early endosome membrane</location>
        <topology evidence="2">Single-pass type I membrane protein</topology>
    </subcellularLocation>
    <subcellularLocation>
        <location evidence="1">Endoplasmic reticulum membrane</location>
        <topology evidence="1">Single-pass type I membrane protein</topology>
    </subcellularLocation>
    <subcellularLocation>
        <location evidence="7">Endosome</location>
        <location evidence="7">Multivesicular body membrane</location>
        <topology evidence="7">Single-pass type I membrane protein</topology>
    </subcellularLocation>
    <subcellularLocation>
        <location evidence="5">Golgi apparatus</location>
        <location evidence="5">trans-Golgi network membrane</location>
        <topology evidence="5">Single-pass type I membrane protein</topology>
    </subcellularLocation>
    <subcellularLocation>
        <location evidence="6">Recycling endosome membrane</location>
        <topology evidence="6">Single-pass type I membrane protein</topology>
    </subcellularLocation>
</comment>
<feature type="disulfide bond" evidence="26">
    <location>
        <begin position="1316"/>
        <end position="1328"/>
    </location>
</feature>
<dbReference type="InterPro" id="IPR003961">
    <property type="entry name" value="FN3_dom"/>
</dbReference>
<dbReference type="CDD" id="cd00063">
    <property type="entry name" value="FN3"/>
    <property type="match status" value="4"/>
</dbReference>
<feature type="chain" id="PRO_5043845094" description="Sortilin-related receptor" evidence="30">
    <location>
        <begin position="24"/>
        <end position="2166"/>
    </location>
</feature>
<feature type="disulfide bond" evidence="26">
    <location>
        <begin position="1141"/>
        <end position="1153"/>
    </location>
</feature>
<evidence type="ECO:0000256" key="16">
    <source>
        <dbReference type="ARBA" id="ARBA00022753"/>
    </source>
</evidence>
<dbReference type="GO" id="GO:0030658">
    <property type="term" value="C:transport vesicle membrane"/>
    <property type="evidence" value="ECO:0007669"/>
    <property type="project" value="UniProtKB-SubCell"/>
</dbReference>
<keyword evidence="19 29" id="KW-0472">Membrane</keyword>
<feature type="disulfide bond" evidence="26">
    <location>
        <begin position="1323"/>
        <end position="1341"/>
    </location>
</feature>
<dbReference type="PROSITE" id="PS50853">
    <property type="entry name" value="FN3"/>
    <property type="match status" value="5"/>
</dbReference>
<dbReference type="InterPro" id="IPR031777">
    <property type="entry name" value="Sortilin_C"/>
</dbReference>
<evidence type="ECO:0000256" key="25">
    <source>
        <dbReference type="ARBA" id="ARBA00032450"/>
    </source>
</evidence>
<keyword evidence="12" id="KW-0245">EGF-like domain</keyword>
<keyword evidence="18" id="KW-0333">Golgi apparatus</keyword>
<evidence type="ECO:0000256" key="1">
    <source>
        <dbReference type="ARBA" id="ARBA00004115"/>
    </source>
</evidence>
<feature type="domain" description="Fibronectin type-III" evidence="31">
    <location>
        <begin position="1697"/>
        <end position="1790"/>
    </location>
</feature>
<dbReference type="SMART" id="SM00135">
    <property type="entry name" value="LY"/>
    <property type="match status" value="5"/>
</dbReference>
<feature type="disulfide bond" evidence="26">
    <location>
        <begin position="1110"/>
        <end position="1128"/>
    </location>
</feature>
<dbReference type="Pfam" id="PF15902">
    <property type="entry name" value="Sortilin-Vps10"/>
    <property type="match status" value="1"/>
</dbReference>
<dbReference type="Gene3D" id="2.60.40.10">
    <property type="entry name" value="Immunoglobulins"/>
    <property type="match status" value="5"/>
</dbReference>
<evidence type="ECO:0000313" key="32">
    <source>
        <dbReference type="EMBL" id="KAL0266713.1"/>
    </source>
</evidence>
<dbReference type="InterPro" id="IPR015943">
    <property type="entry name" value="WD40/YVTN_repeat-like_dom_sf"/>
</dbReference>
<evidence type="ECO:0000256" key="11">
    <source>
        <dbReference type="ARBA" id="ARBA00022475"/>
    </source>
</evidence>
<keyword evidence="15" id="KW-0677">Repeat</keyword>
<name>A0AAW2HAL4_9NEOP</name>
<dbReference type="Gene3D" id="2.10.70.80">
    <property type="match status" value="1"/>
</dbReference>
<evidence type="ECO:0000256" key="29">
    <source>
        <dbReference type="SAM" id="Phobius"/>
    </source>
</evidence>
<dbReference type="Pfam" id="PF15901">
    <property type="entry name" value="Sortilin_C"/>
    <property type="match status" value="1"/>
</dbReference>
<feature type="disulfide bond" evidence="26">
    <location>
        <begin position="1466"/>
        <end position="1484"/>
    </location>
</feature>
<feature type="disulfide bond" evidence="26">
    <location>
        <begin position="1189"/>
        <end position="1207"/>
    </location>
</feature>
<evidence type="ECO:0000256" key="24">
    <source>
        <dbReference type="ARBA" id="ARBA00029896"/>
    </source>
</evidence>
<dbReference type="InterPro" id="IPR031778">
    <property type="entry name" value="Sortilin_N"/>
</dbReference>
<evidence type="ECO:0000256" key="2">
    <source>
        <dbReference type="ARBA" id="ARBA00004158"/>
    </source>
</evidence>
<evidence type="ECO:0000256" key="27">
    <source>
        <dbReference type="PROSITE-ProRule" id="PRU00461"/>
    </source>
</evidence>
<feature type="domain" description="Fibronectin type-III" evidence="31">
    <location>
        <begin position="1985"/>
        <end position="2082"/>
    </location>
</feature>
<feature type="disulfide bond" evidence="26">
    <location>
        <begin position="1335"/>
        <end position="1350"/>
    </location>
</feature>
<dbReference type="GO" id="GO:0006897">
    <property type="term" value="P:endocytosis"/>
    <property type="evidence" value="ECO:0007669"/>
    <property type="project" value="UniProtKB-KW"/>
</dbReference>
<evidence type="ECO:0000256" key="7">
    <source>
        <dbReference type="ARBA" id="ARBA00004545"/>
    </source>
</evidence>
<feature type="domain" description="Fibronectin type-III" evidence="31">
    <location>
        <begin position="1601"/>
        <end position="1692"/>
    </location>
</feature>
<keyword evidence="14 30" id="KW-0732">Signal</keyword>
<dbReference type="GO" id="GO:0055038">
    <property type="term" value="C:recycling endosome membrane"/>
    <property type="evidence" value="ECO:0007669"/>
    <property type="project" value="UniProtKB-SubCell"/>
</dbReference>
<dbReference type="Pfam" id="PF25814">
    <property type="entry name" value="fn3_SORL1"/>
    <property type="match status" value="1"/>
</dbReference>
<dbReference type="SUPFAM" id="SSF49265">
    <property type="entry name" value="Fibronectin type III"/>
    <property type="match status" value="3"/>
</dbReference>
<feature type="disulfide bond" evidence="26">
    <location>
        <begin position="1201"/>
        <end position="1216"/>
    </location>
</feature>
<dbReference type="SUPFAM" id="SSF110296">
    <property type="entry name" value="Oligoxyloglucan reducing end-specific cellobiohydrolase"/>
    <property type="match status" value="1"/>
</dbReference>
<dbReference type="PANTHER" id="PTHR12106">
    <property type="entry name" value="SORTILIN RELATED"/>
    <property type="match status" value="1"/>
</dbReference>
<feature type="disulfide bond" evidence="26">
    <location>
        <begin position="1243"/>
        <end position="1258"/>
    </location>
</feature>
<keyword evidence="10" id="KW-0813">Transport</keyword>
<feature type="disulfide bond" evidence="26">
    <location>
        <begin position="1430"/>
        <end position="1445"/>
    </location>
</feature>
<dbReference type="PROSITE" id="PS50068">
    <property type="entry name" value="LDLRA_2"/>
    <property type="match status" value="9"/>
</dbReference>
<dbReference type="SUPFAM" id="SSF63825">
    <property type="entry name" value="YWTD domain"/>
    <property type="match status" value="1"/>
</dbReference>
<evidence type="ECO:0000256" key="14">
    <source>
        <dbReference type="ARBA" id="ARBA00022729"/>
    </source>
</evidence>
<dbReference type="SMART" id="SM00060">
    <property type="entry name" value="FN3"/>
    <property type="match status" value="6"/>
</dbReference>
<dbReference type="InterPro" id="IPR006581">
    <property type="entry name" value="VPS10"/>
</dbReference>
<dbReference type="Gene3D" id="4.10.400.10">
    <property type="entry name" value="Low-density Lipoprotein Receptor"/>
    <property type="match status" value="9"/>
</dbReference>
<feature type="disulfide bond" evidence="26">
    <location>
        <begin position="1160"/>
        <end position="1175"/>
    </location>
</feature>
<feature type="disulfide bond" evidence="26">
    <location>
        <begin position="1478"/>
        <end position="1493"/>
    </location>
</feature>